<sequence length="180" mass="20199">MKKLVLLSALVFGLVFYSCSSDDDNGAENTVSLVGEWRLTNVDFITMKEGGRPASDACIVELVAGYEFRADNKVYFILGEMDRPLFDPYAEDYWTWEGDSKDFEIVQTNPMSPPYNFGLNPTNIKTKQVEGKVTMTFQSKMGNGSEANFTLVKEAIDKTETPVLTDPDGEDFYCGFFDPK</sequence>
<evidence type="ECO:0000313" key="3">
    <source>
        <dbReference type="Proteomes" id="UP000681315"/>
    </source>
</evidence>
<organism evidence="2 3">
    <name type="scientific">Gelidibacter pelagius</name>
    <dbReference type="NCBI Taxonomy" id="2819985"/>
    <lineage>
        <taxon>Bacteria</taxon>
        <taxon>Pseudomonadati</taxon>
        <taxon>Bacteroidota</taxon>
        <taxon>Flavobacteriia</taxon>
        <taxon>Flavobacteriales</taxon>
        <taxon>Flavobacteriaceae</taxon>
        <taxon>Gelidibacter</taxon>
    </lineage>
</organism>
<keyword evidence="3" id="KW-1185">Reference proteome</keyword>
<feature type="signal peptide" evidence="1">
    <location>
        <begin position="1"/>
        <end position="20"/>
    </location>
</feature>
<comment type="caution">
    <text evidence="2">The sequence shown here is derived from an EMBL/GenBank/DDBJ whole genome shotgun (WGS) entry which is preliminary data.</text>
</comment>
<dbReference type="RefSeq" id="WP_208235204.1">
    <property type="nucleotide sequence ID" value="NZ_JAGEVG010000028.1"/>
</dbReference>
<gene>
    <name evidence="2" type="ORF">J4051_17630</name>
</gene>
<proteinExistence type="predicted"/>
<accession>A0ABS3SWK9</accession>
<evidence type="ECO:0000313" key="2">
    <source>
        <dbReference type="EMBL" id="MBO3100098.1"/>
    </source>
</evidence>
<evidence type="ECO:0000256" key="1">
    <source>
        <dbReference type="SAM" id="SignalP"/>
    </source>
</evidence>
<keyword evidence="1" id="KW-0732">Signal</keyword>
<dbReference type="EMBL" id="JAGEVG010000028">
    <property type="protein sequence ID" value="MBO3100098.1"/>
    <property type="molecule type" value="Genomic_DNA"/>
</dbReference>
<dbReference type="Proteomes" id="UP000681315">
    <property type="component" value="Unassembled WGS sequence"/>
</dbReference>
<evidence type="ECO:0008006" key="4">
    <source>
        <dbReference type="Google" id="ProtNLM"/>
    </source>
</evidence>
<protein>
    <recommendedName>
        <fullName evidence="4">Lipocalin-like domain-containing protein</fullName>
    </recommendedName>
</protein>
<name>A0ABS3SWK9_9FLAO</name>
<dbReference type="PROSITE" id="PS51257">
    <property type="entry name" value="PROKAR_LIPOPROTEIN"/>
    <property type="match status" value="1"/>
</dbReference>
<feature type="chain" id="PRO_5045088504" description="Lipocalin-like domain-containing protein" evidence="1">
    <location>
        <begin position="21"/>
        <end position="180"/>
    </location>
</feature>
<reference evidence="2 3" key="1">
    <citation type="submission" date="2021-03" db="EMBL/GenBank/DDBJ databases">
        <title>Gelidibacter sp. nov., isolated from costal sediment.</title>
        <authorList>
            <person name="Lun K.-Y."/>
        </authorList>
    </citation>
    <scope>NUCLEOTIDE SEQUENCE [LARGE SCALE GENOMIC DNA]</scope>
    <source>
        <strain evidence="2 3">DF109</strain>
    </source>
</reference>